<dbReference type="GO" id="GO:0052929">
    <property type="term" value="F:ATP:3'-cytidine-cytidine-tRNA adenylyltransferase activity"/>
    <property type="evidence" value="ECO:0007669"/>
    <property type="project" value="TreeGrafter"/>
</dbReference>
<dbReference type="PANTHER" id="PTHR13734:SF5">
    <property type="entry name" value="CCA TRNA NUCLEOTIDYLTRANSFERASE, MITOCHONDRIAL"/>
    <property type="match status" value="1"/>
</dbReference>
<evidence type="ECO:0000259" key="2">
    <source>
        <dbReference type="Pfam" id="PF12627"/>
    </source>
</evidence>
<protein>
    <recommendedName>
        <fullName evidence="2">tRNA nucleotidyltransferase/poly(A) polymerase RNA and SrmB- binding domain-containing protein</fullName>
    </recommendedName>
</protein>
<proteinExistence type="predicted"/>
<sequence length="380" mass="43288">MTINSLFYNLHTGLIEDFTEKGLSDLKLGIIRTPLPSKETFKDDPLRLLRCIRFSTRFNFNLDFEIFETVKTDSIKVALMEKISRERVGIEIDKMLQGRDPLSSLKLIHELGLYLVVFRPPSDVTRNSIIDSSLAIKTAQWLNQLITLNHSNLSLHPLLMNSLASSTNIRRRLFLACALTPFQNLKVKLGKREVWAGEVCISDSLKLGNHDKTFVTRLFQALNIVNTSHFSALQKNPTSLRTQLGQLLRSPIVHDLKQLESLDSSSWQASFVFGLVIELSQLDSNLNSTDQELAQQLIQKYNKLVDKIIELGLPLILTPEFDKRRLDGNEICQLMNIKPGKQVAAIITRLIERQIEFPDQTKQEGAEWLQEEVKSGRLVI</sequence>
<dbReference type="PANTHER" id="PTHR13734">
    <property type="entry name" value="TRNA-NUCLEOTIDYLTRANSFERASE"/>
    <property type="match status" value="1"/>
</dbReference>
<keyword evidence="1" id="KW-0694">RNA-binding</keyword>
<dbReference type="InterPro" id="IPR032828">
    <property type="entry name" value="PolyA_RNA-bd"/>
</dbReference>
<dbReference type="Pfam" id="PF12627">
    <property type="entry name" value="PolyA_pol_RNAbd"/>
    <property type="match status" value="1"/>
</dbReference>
<dbReference type="InterPro" id="IPR043519">
    <property type="entry name" value="NT_sf"/>
</dbReference>
<dbReference type="GO" id="GO:0001680">
    <property type="term" value="P:tRNA 3'-terminal CCA addition"/>
    <property type="evidence" value="ECO:0007669"/>
    <property type="project" value="TreeGrafter"/>
</dbReference>
<dbReference type="GO" id="GO:0052927">
    <property type="term" value="F:CC tRNA cytidylyltransferase activity"/>
    <property type="evidence" value="ECO:0007669"/>
    <property type="project" value="TreeGrafter"/>
</dbReference>
<evidence type="ECO:0000313" key="4">
    <source>
        <dbReference type="Proteomes" id="UP000765509"/>
    </source>
</evidence>
<dbReference type="EMBL" id="AVOT02071845">
    <property type="protein sequence ID" value="MBW0562003.1"/>
    <property type="molecule type" value="Genomic_DNA"/>
</dbReference>
<keyword evidence="4" id="KW-1185">Reference proteome</keyword>
<reference evidence="3" key="1">
    <citation type="submission" date="2021-03" db="EMBL/GenBank/DDBJ databases">
        <title>Draft genome sequence of rust myrtle Austropuccinia psidii MF-1, a brazilian biotype.</title>
        <authorList>
            <person name="Quecine M.C."/>
            <person name="Pachon D.M.R."/>
            <person name="Bonatelli M.L."/>
            <person name="Correr F.H."/>
            <person name="Franceschini L.M."/>
            <person name="Leite T.F."/>
            <person name="Margarido G.R.A."/>
            <person name="Almeida C.A."/>
            <person name="Ferrarezi J.A."/>
            <person name="Labate C.A."/>
        </authorList>
    </citation>
    <scope>NUCLEOTIDE SEQUENCE</scope>
    <source>
        <strain evidence="3">MF-1</strain>
    </source>
</reference>
<dbReference type="Gene3D" id="1.10.3090.10">
    <property type="entry name" value="cca-adding enzyme, domain 2"/>
    <property type="match status" value="1"/>
</dbReference>
<comment type="caution">
    <text evidence="3">The sequence shown here is derived from an EMBL/GenBank/DDBJ whole genome shotgun (WGS) entry which is preliminary data.</text>
</comment>
<name>A0A9Q3JH36_9BASI</name>
<dbReference type="OrthoDB" id="2499715at2759"/>
<evidence type="ECO:0000256" key="1">
    <source>
        <dbReference type="ARBA" id="ARBA00022884"/>
    </source>
</evidence>
<dbReference type="Gene3D" id="3.30.460.10">
    <property type="entry name" value="Beta Polymerase, domain 2"/>
    <property type="match status" value="1"/>
</dbReference>
<gene>
    <name evidence="3" type="ORF">O181_101718</name>
</gene>
<dbReference type="AlphaFoldDB" id="A0A9Q3JH36"/>
<dbReference type="GO" id="GO:0003723">
    <property type="term" value="F:RNA binding"/>
    <property type="evidence" value="ECO:0007669"/>
    <property type="project" value="UniProtKB-KW"/>
</dbReference>
<evidence type="ECO:0000313" key="3">
    <source>
        <dbReference type="EMBL" id="MBW0562003.1"/>
    </source>
</evidence>
<organism evidence="3 4">
    <name type="scientific">Austropuccinia psidii MF-1</name>
    <dbReference type="NCBI Taxonomy" id="1389203"/>
    <lineage>
        <taxon>Eukaryota</taxon>
        <taxon>Fungi</taxon>
        <taxon>Dikarya</taxon>
        <taxon>Basidiomycota</taxon>
        <taxon>Pucciniomycotina</taxon>
        <taxon>Pucciniomycetes</taxon>
        <taxon>Pucciniales</taxon>
        <taxon>Sphaerophragmiaceae</taxon>
        <taxon>Austropuccinia</taxon>
    </lineage>
</organism>
<feature type="domain" description="tRNA nucleotidyltransferase/poly(A) polymerase RNA and SrmB- binding" evidence="2">
    <location>
        <begin position="60"/>
        <end position="118"/>
    </location>
</feature>
<accession>A0A9Q3JH36</accession>
<dbReference type="Proteomes" id="UP000765509">
    <property type="component" value="Unassembled WGS sequence"/>
</dbReference>
<dbReference type="SUPFAM" id="SSF81891">
    <property type="entry name" value="Poly A polymerase C-terminal region-like"/>
    <property type="match status" value="1"/>
</dbReference>